<organism evidence="1 2">
    <name type="scientific">Lepidopterella palustris CBS 459.81</name>
    <dbReference type="NCBI Taxonomy" id="1314670"/>
    <lineage>
        <taxon>Eukaryota</taxon>
        <taxon>Fungi</taxon>
        <taxon>Dikarya</taxon>
        <taxon>Ascomycota</taxon>
        <taxon>Pezizomycotina</taxon>
        <taxon>Dothideomycetes</taxon>
        <taxon>Pleosporomycetidae</taxon>
        <taxon>Mytilinidiales</taxon>
        <taxon>Argynnaceae</taxon>
        <taxon>Lepidopterella</taxon>
    </lineage>
</organism>
<feature type="non-terminal residue" evidence="1">
    <location>
        <position position="246"/>
    </location>
</feature>
<dbReference type="EMBL" id="KV745265">
    <property type="protein sequence ID" value="OCK75873.1"/>
    <property type="molecule type" value="Genomic_DNA"/>
</dbReference>
<dbReference type="PANTHER" id="PTHR41677:SF1">
    <property type="entry name" value="FE2OG DIOXYGENASE DOMAIN-CONTAINING PROTEIN"/>
    <property type="match status" value="1"/>
</dbReference>
<evidence type="ECO:0008006" key="3">
    <source>
        <dbReference type="Google" id="ProtNLM"/>
    </source>
</evidence>
<sequence length="246" mass="28055">ENLGLPSNTGTSEVVFAGPFPLFSGDATRRLRKELLSEEVQNNCEVKPRFVGRLFRGMVPSRYAQYANNLWWHRDTLSRISMFAEIDLEPVMDMEISNVNMFEPGEGEHGVVVKWHKDSYPYVCVVMLSTTMGIKGGETVLRGPYGECRELEPIQMGCAYILQGQHIDHMVKSFTGSNKRITAITYLRPCSPFLIDETYLGMSRQISPSHRLYGEFFKYRMGQICARVRNITNEKTPKKKLVGTEI</sequence>
<feature type="non-terminal residue" evidence="1">
    <location>
        <position position="1"/>
    </location>
</feature>
<dbReference type="PANTHER" id="PTHR41677">
    <property type="entry name" value="YALI0B19030P"/>
    <property type="match status" value="1"/>
</dbReference>
<dbReference type="AlphaFoldDB" id="A0A8E2JB12"/>
<proteinExistence type="predicted"/>
<accession>A0A8E2JB12</accession>
<keyword evidence="2" id="KW-1185">Reference proteome</keyword>
<evidence type="ECO:0000313" key="1">
    <source>
        <dbReference type="EMBL" id="OCK75873.1"/>
    </source>
</evidence>
<gene>
    <name evidence="1" type="ORF">K432DRAFT_272815</name>
</gene>
<evidence type="ECO:0000313" key="2">
    <source>
        <dbReference type="Proteomes" id="UP000250266"/>
    </source>
</evidence>
<protein>
    <recommendedName>
        <fullName evidence="3">Fe2OG dioxygenase domain-containing protein</fullName>
    </recommendedName>
</protein>
<reference evidence="1 2" key="1">
    <citation type="journal article" date="2016" name="Nat. Commun.">
        <title>Ectomycorrhizal ecology is imprinted in the genome of the dominant symbiotic fungus Cenococcum geophilum.</title>
        <authorList>
            <consortium name="DOE Joint Genome Institute"/>
            <person name="Peter M."/>
            <person name="Kohler A."/>
            <person name="Ohm R.A."/>
            <person name="Kuo A."/>
            <person name="Krutzmann J."/>
            <person name="Morin E."/>
            <person name="Arend M."/>
            <person name="Barry K.W."/>
            <person name="Binder M."/>
            <person name="Choi C."/>
            <person name="Clum A."/>
            <person name="Copeland A."/>
            <person name="Grisel N."/>
            <person name="Haridas S."/>
            <person name="Kipfer T."/>
            <person name="LaButti K."/>
            <person name="Lindquist E."/>
            <person name="Lipzen A."/>
            <person name="Maire R."/>
            <person name="Meier B."/>
            <person name="Mihaltcheva S."/>
            <person name="Molinier V."/>
            <person name="Murat C."/>
            <person name="Poggeler S."/>
            <person name="Quandt C.A."/>
            <person name="Sperisen C."/>
            <person name="Tritt A."/>
            <person name="Tisserant E."/>
            <person name="Crous P.W."/>
            <person name="Henrissat B."/>
            <person name="Nehls U."/>
            <person name="Egli S."/>
            <person name="Spatafora J.W."/>
            <person name="Grigoriev I.V."/>
            <person name="Martin F.M."/>
        </authorList>
    </citation>
    <scope>NUCLEOTIDE SEQUENCE [LARGE SCALE GENOMIC DNA]</scope>
    <source>
        <strain evidence="1 2">CBS 459.81</strain>
    </source>
</reference>
<name>A0A8E2JB12_9PEZI</name>
<dbReference type="Proteomes" id="UP000250266">
    <property type="component" value="Unassembled WGS sequence"/>
</dbReference>
<dbReference type="OrthoDB" id="10256055at2759"/>